<dbReference type="Gene3D" id="1.10.640.10">
    <property type="entry name" value="Haem peroxidase domain superfamily, animal type"/>
    <property type="match status" value="1"/>
</dbReference>
<evidence type="ECO:0008006" key="12">
    <source>
        <dbReference type="Google" id="ProtNLM"/>
    </source>
</evidence>
<name>A0AAW2H1C9_9HYME</name>
<dbReference type="PRINTS" id="PR00457">
    <property type="entry name" value="ANPEROXIDASE"/>
</dbReference>
<feature type="compositionally biased region" description="Basic and acidic residues" evidence="9">
    <location>
        <begin position="1143"/>
        <end position="1153"/>
    </location>
</feature>
<keyword evidence="11" id="KW-1185">Reference proteome</keyword>
<dbReference type="FunFam" id="1.10.640.10:FF:000003">
    <property type="entry name" value="chorion peroxidase"/>
    <property type="match status" value="1"/>
</dbReference>
<evidence type="ECO:0000256" key="3">
    <source>
        <dbReference type="ARBA" id="ARBA00022559"/>
    </source>
</evidence>
<dbReference type="InterPro" id="IPR037120">
    <property type="entry name" value="Haem_peroxidase_sf_animal"/>
</dbReference>
<feature type="compositionally biased region" description="Basic and acidic residues" evidence="9">
    <location>
        <begin position="1042"/>
        <end position="1055"/>
    </location>
</feature>
<dbReference type="InterPro" id="IPR010255">
    <property type="entry name" value="Haem_peroxidase_sf"/>
</dbReference>
<dbReference type="GO" id="GO:0004601">
    <property type="term" value="F:peroxidase activity"/>
    <property type="evidence" value="ECO:0007669"/>
    <property type="project" value="UniProtKB-KW"/>
</dbReference>
<gene>
    <name evidence="10" type="ORF">PUN28_000828</name>
</gene>
<feature type="region of interest" description="Disordered" evidence="9">
    <location>
        <begin position="1143"/>
        <end position="1295"/>
    </location>
</feature>
<reference evidence="10 11" key="1">
    <citation type="submission" date="2023-03" db="EMBL/GenBank/DDBJ databases">
        <title>High recombination rates correlate with genetic variation in Cardiocondyla obscurior ants.</title>
        <authorList>
            <person name="Errbii M."/>
        </authorList>
    </citation>
    <scope>NUCLEOTIDE SEQUENCE [LARGE SCALE GENOMIC DNA]</scope>
    <source>
        <strain evidence="10">Alpha-2009</strain>
        <tissue evidence="10">Whole body</tissue>
    </source>
</reference>
<dbReference type="EMBL" id="JADYXP020000001">
    <property type="protein sequence ID" value="KAL0133345.1"/>
    <property type="molecule type" value="Genomic_DNA"/>
</dbReference>
<comment type="caution">
    <text evidence="10">The sequence shown here is derived from an EMBL/GenBank/DDBJ whole genome shotgun (WGS) entry which is preliminary data.</text>
</comment>
<keyword evidence="2" id="KW-0964">Secreted</keyword>
<feature type="region of interest" description="Disordered" evidence="9">
    <location>
        <begin position="870"/>
        <end position="950"/>
    </location>
</feature>
<feature type="compositionally biased region" description="Basic and acidic residues" evidence="9">
    <location>
        <begin position="1501"/>
        <end position="1522"/>
    </location>
</feature>
<dbReference type="GO" id="GO:0020037">
    <property type="term" value="F:heme binding"/>
    <property type="evidence" value="ECO:0007669"/>
    <property type="project" value="InterPro"/>
</dbReference>
<evidence type="ECO:0000256" key="9">
    <source>
        <dbReference type="SAM" id="MobiDB-lite"/>
    </source>
</evidence>
<feature type="region of interest" description="Disordered" evidence="9">
    <location>
        <begin position="985"/>
        <end position="1022"/>
    </location>
</feature>
<feature type="compositionally biased region" description="Basic and acidic residues" evidence="9">
    <location>
        <begin position="1224"/>
        <end position="1235"/>
    </location>
</feature>
<accession>A0AAW2H1C9</accession>
<feature type="compositionally biased region" description="Basic and acidic residues" evidence="9">
    <location>
        <begin position="1274"/>
        <end position="1284"/>
    </location>
</feature>
<dbReference type="Proteomes" id="UP001430953">
    <property type="component" value="Unassembled WGS sequence"/>
</dbReference>
<evidence type="ECO:0000256" key="8">
    <source>
        <dbReference type="PIRSR" id="PIRSR619791-2"/>
    </source>
</evidence>
<evidence type="ECO:0000256" key="4">
    <source>
        <dbReference type="ARBA" id="ARBA00022617"/>
    </source>
</evidence>
<evidence type="ECO:0000256" key="7">
    <source>
        <dbReference type="ARBA" id="ARBA00023004"/>
    </source>
</evidence>
<evidence type="ECO:0000256" key="6">
    <source>
        <dbReference type="ARBA" id="ARBA00023002"/>
    </source>
</evidence>
<dbReference type="GO" id="GO:0006979">
    <property type="term" value="P:response to oxidative stress"/>
    <property type="evidence" value="ECO:0007669"/>
    <property type="project" value="InterPro"/>
</dbReference>
<keyword evidence="3" id="KW-0575">Peroxidase</keyword>
<dbReference type="InterPro" id="IPR019791">
    <property type="entry name" value="Haem_peroxidase_animal"/>
</dbReference>
<feature type="region of interest" description="Disordered" evidence="9">
    <location>
        <begin position="1378"/>
        <end position="1458"/>
    </location>
</feature>
<dbReference type="Pfam" id="PF03098">
    <property type="entry name" value="An_peroxidase"/>
    <property type="match status" value="1"/>
</dbReference>
<keyword evidence="7 8" id="KW-0408">Iron</keyword>
<dbReference type="CDD" id="cd09823">
    <property type="entry name" value="peroxinectin_like"/>
    <property type="match status" value="1"/>
</dbReference>
<feature type="region of interest" description="Disordered" evidence="9">
    <location>
        <begin position="1042"/>
        <end position="1062"/>
    </location>
</feature>
<dbReference type="GO" id="GO:0005576">
    <property type="term" value="C:extracellular region"/>
    <property type="evidence" value="ECO:0007669"/>
    <property type="project" value="UniProtKB-SubCell"/>
</dbReference>
<dbReference type="SUPFAM" id="SSF48113">
    <property type="entry name" value="Heme-dependent peroxidases"/>
    <property type="match status" value="1"/>
</dbReference>
<keyword evidence="5" id="KW-0732">Signal</keyword>
<dbReference type="GO" id="GO:0046872">
    <property type="term" value="F:metal ion binding"/>
    <property type="evidence" value="ECO:0007669"/>
    <property type="project" value="UniProtKB-KW"/>
</dbReference>
<feature type="region of interest" description="Disordered" evidence="9">
    <location>
        <begin position="1501"/>
        <end position="1526"/>
    </location>
</feature>
<feature type="compositionally biased region" description="Basic and acidic residues" evidence="9">
    <location>
        <begin position="896"/>
        <end position="906"/>
    </location>
</feature>
<feature type="compositionally biased region" description="Basic residues" evidence="9">
    <location>
        <begin position="924"/>
        <end position="937"/>
    </location>
</feature>
<keyword evidence="4 8" id="KW-0349">Heme</keyword>
<feature type="binding site" description="axial binding residue" evidence="8">
    <location>
        <position position="503"/>
    </location>
    <ligand>
        <name>heme b</name>
        <dbReference type="ChEBI" id="CHEBI:60344"/>
    </ligand>
    <ligandPart>
        <name>Fe</name>
        <dbReference type="ChEBI" id="CHEBI:18248"/>
    </ligandPart>
</feature>
<keyword evidence="8" id="KW-0479">Metal-binding</keyword>
<feature type="compositionally biased region" description="Polar residues" evidence="9">
    <location>
        <begin position="1286"/>
        <end position="1295"/>
    </location>
</feature>
<evidence type="ECO:0000256" key="5">
    <source>
        <dbReference type="ARBA" id="ARBA00022729"/>
    </source>
</evidence>
<feature type="region of interest" description="Disordered" evidence="9">
    <location>
        <begin position="1310"/>
        <end position="1350"/>
    </location>
</feature>
<evidence type="ECO:0000256" key="2">
    <source>
        <dbReference type="ARBA" id="ARBA00022525"/>
    </source>
</evidence>
<dbReference type="GO" id="GO:0022412">
    <property type="term" value="P:cellular process involved in reproduction in multicellular organism"/>
    <property type="evidence" value="ECO:0007669"/>
    <property type="project" value="UniProtKB-ARBA"/>
</dbReference>
<feature type="compositionally biased region" description="Basic and acidic residues" evidence="9">
    <location>
        <begin position="1011"/>
        <end position="1022"/>
    </location>
</feature>
<evidence type="ECO:0000256" key="1">
    <source>
        <dbReference type="ARBA" id="ARBA00004613"/>
    </source>
</evidence>
<dbReference type="PANTHER" id="PTHR11475:SF106">
    <property type="entry name" value="CURLY SU"/>
    <property type="match status" value="1"/>
</dbReference>
<evidence type="ECO:0000313" key="11">
    <source>
        <dbReference type="Proteomes" id="UP001430953"/>
    </source>
</evidence>
<dbReference type="PANTHER" id="PTHR11475">
    <property type="entry name" value="OXIDASE/PEROXIDASE"/>
    <property type="match status" value="1"/>
</dbReference>
<dbReference type="PROSITE" id="PS50292">
    <property type="entry name" value="PEROXIDASE_3"/>
    <property type="match status" value="1"/>
</dbReference>
<sequence>MKNTGRQIISRLFAIMRTRSAIIGSLLLLVMAHCNGLQYQPFDSYANGEECALILDARGRTSVYDYTYNLLRGSFSAAGGAQTCITYDAVNHAYVEARKRINVARPKSEVWRPEDLATVGELLLDITTNLAQTYGLTYEEIQRSLPLIDTSKTLIHEVCPAFLSNIECRPGKYRRFDGLCTNLQNPNWGASLSPFTRLIGPQFADGLTAPRISITGRNLPLSRVVSRTMHPDEGYHDHAGTVMVIAWGQFMDHDYTLTATPLDPLNRNDPEECCGRPPHLKNPYCNEILIPEDDYFYRLFNVQCMDFVRAFPAVRPGCRLGSRVPFNLLTGVLDGNTVYGITDAFARKLRSGYGGLLRMNPVFSEYGLKDLLPLKLDIPDEGCTRPNRSMYCFEAGEIRVNEQLVLTCMHTLMAREHNRLAKALAIVNPHWDDEILFQEARRIVIAEIQHITYNEFLPILLGKDVMEKFGLLLEKEKYWDGYDSSVNPGVIDAFAAAAFRFGHSLLPTAVERWSKAHKFIASKRLSDLIRRPYDLYRAGVFDEYFMGLMNQVAQAMDDSITQEVTNHLFKKAGAKFGLDLVSFNMQRGREFGIPSYMEFRKYCGLPEANVFDELFGSMPNETVRRYSTIFEHPADVDLWSGGVSERPLPGSMLGPTFACLIATQFSHSRRGDRFWYELPNQPSSFTLEQLNEIRKTKLARVICDNTDLIDSIQIYPMVLPDHEINPRVPCRSGILPSIDLSKWAEFPATSHASQYNTIMGSMQATSETEPAPEQVYVNKFNRKLRKLKSVKNAGNLKKNPKPWWINPYAKRKGTTRHFKVPQKILRRKEFLNQQITLPTFTPINRNENMERSSDMEIVKITTVVETIRQKRQSSEQMLKVKKNIQKTISKKRSKRSPYEKLRDNSPGKKNRHNVSQRKAVVSNKKSRRAKPNLRKLARVSSARKQENKITPDLKTANNVAIPSTVFYKRIWEYINGTRPHSDIISDYNSVESDPEGNGSCADQDRTAASQSREDKSRGADIEPERDFYKRIWDIINATHDRANGDAKARTKRDASALENKSSTQLCAQNGTIETTNEEPSLVRNNVNSPESSTPNPYISGFWTVANETQWEPIQIPGTNAEKLRDGPLLSSLVNSASEVDDLNKVSDKAEHVAHSSSNNNDARNSSREIITEPGPPYSSEESFSAVSAIDKGSREEGRAENYSTSTTPRYDPSSIPYVDVPDYSDQREDSLDKSNRSAAAARYKEYDDTDYDLGPKRYHADDFSSKSPNVGIEVGRDESNEHEASINASDSRSSCVNGKDFDKCVDKYDSEGTKLLNNTEDATDDEIYRSAEDSAESASSKEKGNVDSVDFDVNEYKKPFNWDEFFKNDPVLENIRASAQNTSFSKKYGYDEQPDRPEKSDELETRPRERSRDYFPTNEDYRDDRGTDSGEKDETTLSKENDSYAEKETKESEGFDYYPYDDKDFFKHIFEKDNDEESAATVDKENEFLSRYFTEDVLRKLQDNSTTEEDRRREASENKENVQKTLSRILEKKDRFSRLDDNLNKMIEKGEAVPIKYNNFWSLEYESPRRRIEDEEEESEDSNEEA</sequence>
<keyword evidence="6" id="KW-0560">Oxidoreductase</keyword>
<feature type="compositionally biased region" description="Basic residues" evidence="9">
    <location>
        <begin position="879"/>
        <end position="895"/>
    </location>
</feature>
<comment type="subcellular location">
    <subcellularLocation>
        <location evidence="1">Secreted</location>
    </subcellularLocation>
</comment>
<evidence type="ECO:0000313" key="10">
    <source>
        <dbReference type="EMBL" id="KAL0133345.1"/>
    </source>
</evidence>
<feature type="compositionally biased region" description="Basic and acidic residues" evidence="9">
    <location>
        <begin position="1388"/>
        <end position="1453"/>
    </location>
</feature>
<proteinExistence type="predicted"/>
<organism evidence="10 11">
    <name type="scientific">Cardiocondyla obscurior</name>
    <dbReference type="NCBI Taxonomy" id="286306"/>
    <lineage>
        <taxon>Eukaryota</taxon>
        <taxon>Metazoa</taxon>
        <taxon>Ecdysozoa</taxon>
        <taxon>Arthropoda</taxon>
        <taxon>Hexapoda</taxon>
        <taxon>Insecta</taxon>
        <taxon>Pterygota</taxon>
        <taxon>Neoptera</taxon>
        <taxon>Endopterygota</taxon>
        <taxon>Hymenoptera</taxon>
        <taxon>Apocrita</taxon>
        <taxon>Aculeata</taxon>
        <taxon>Formicoidea</taxon>
        <taxon>Formicidae</taxon>
        <taxon>Myrmicinae</taxon>
        <taxon>Cardiocondyla</taxon>
    </lineage>
</organism>
<protein>
    <recommendedName>
        <fullName evidence="12">Chorion peroxidase</fullName>
    </recommendedName>
</protein>
<feature type="compositionally biased region" description="Basic and acidic residues" evidence="9">
    <location>
        <begin position="1253"/>
        <end position="1264"/>
    </location>
</feature>